<dbReference type="EMBL" id="BQNB010014817">
    <property type="protein sequence ID" value="GJT32738.1"/>
    <property type="molecule type" value="Genomic_DNA"/>
</dbReference>
<reference evidence="4" key="1">
    <citation type="journal article" date="2022" name="Int. J. Mol. Sci.">
        <title>Draft Genome of Tanacetum Coccineum: Genomic Comparison of Closely Related Tanacetum-Family Plants.</title>
        <authorList>
            <person name="Yamashiro T."/>
            <person name="Shiraishi A."/>
            <person name="Nakayama K."/>
            <person name="Satake H."/>
        </authorList>
    </citation>
    <scope>NUCLEOTIDE SEQUENCE</scope>
</reference>
<feature type="region of interest" description="Disordered" evidence="1">
    <location>
        <begin position="262"/>
        <end position="283"/>
    </location>
</feature>
<keyword evidence="2" id="KW-0732">Signal</keyword>
<dbReference type="InterPro" id="IPR040256">
    <property type="entry name" value="At4g02000-like"/>
</dbReference>
<dbReference type="Pfam" id="PF14111">
    <property type="entry name" value="DUF4283"/>
    <property type="match status" value="1"/>
</dbReference>
<dbReference type="Proteomes" id="UP001151760">
    <property type="component" value="Unassembled WGS sequence"/>
</dbReference>
<evidence type="ECO:0000256" key="1">
    <source>
        <dbReference type="SAM" id="MobiDB-lite"/>
    </source>
</evidence>
<evidence type="ECO:0000313" key="5">
    <source>
        <dbReference type="Proteomes" id="UP001151760"/>
    </source>
</evidence>
<dbReference type="PANTHER" id="PTHR31286:SF99">
    <property type="entry name" value="DUF4283 DOMAIN-CONTAINING PROTEIN"/>
    <property type="match status" value="1"/>
</dbReference>
<name>A0ABQ5D178_9ASTR</name>
<feature type="domain" description="DUF4283" evidence="3">
    <location>
        <begin position="72"/>
        <end position="134"/>
    </location>
</feature>
<dbReference type="InterPro" id="IPR025558">
    <property type="entry name" value="DUF4283"/>
</dbReference>
<dbReference type="PANTHER" id="PTHR31286">
    <property type="entry name" value="GLYCINE-RICH CELL WALL STRUCTURAL PROTEIN 1.8-LIKE"/>
    <property type="match status" value="1"/>
</dbReference>
<sequence length="477" mass="53157">MGMILLRVGLASYANLVTGEPSTKNINLHTLLAPAGNGADVAILLVSVRAFRECFANFTYGFYLRKHVAYLVVENYVKNTWRKYGHVKSMMNSSNGLFFFKFSSKDGLDAMLENGPWFIRSFLLILRKLNPDANLLKVNVCNVSGWVKFHGVPITAFSEDGLSATTTKLSTPLMLDSTASTMCMKSWDREPIAGIFLYNGNFDLVFQRRSEYCLVNTPQLIKIQNLIKVDSKYAQLVYDELIYEVDSMPDFVQAKEIVEKNLDGNGTGSGNESRNGGNGDGDLENVRQMCPNSASDGGVAYPLISTPNPVGNEINVVVPVESIRAITERFANTAYGFFLGKRVAYPVVANYVRNTWVNMACLWFIRSNPLILKKWHPDVNLLKEDVGNVPIWVKLHGVPVMAFSEDGLSAIATKLGTSLMFDSYTSDMCMQSWGRSSYARAMIELRANVDLKDNIVVVMSKITGEGFYTCNIHVEYE</sequence>
<feature type="signal peptide" evidence="2">
    <location>
        <begin position="1"/>
        <end position="19"/>
    </location>
</feature>
<protein>
    <submittedName>
        <fullName evidence="4">Beta-caryophyllene synthase</fullName>
    </submittedName>
</protein>
<comment type="caution">
    <text evidence="4">The sequence shown here is derived from an EMBL/GenBank/DDBJ whole genome shotgun (WGS) entry which is preliminary data.</text>
</comment>
<evidence type="ECO:0000313" key="4">
    <source>
        <dbReference type="EMBL" id="GJT32738.1"/>
    </source>
</evidence>
<gene>
    <name evidence="4" type="ORF">Tco_0923157</name>
</gene>
<accession>A0ABQ5D178</accession>
<evidence type="ECO:0000256" key="2">
    <source>
        <dbReference type="SAM" id="SignalP"/>
    </source>
</evidence>
<feature type="chain" id="PRO_5046850318" evidence="2">
    <location>
        <begin position="20"/>
        <end position="477"/>
    </location>
</feature>
<organism evidence="4 5">
    <name type="scientific">Tanacetum coccineum</name>
    <dbReference type="NCBI Taxonomy" id="301880"/>
    <lineage>
        <taxon>Eukaryota</taxon>
        <taxon>Viridiplantae</taxon>
        <taxon>Streptophyta</taxon>
        <taxon>Embryophyta</taxon>
        <taxon>Tracheophyta</taxon>
        <taxon>Spermatophyta</taxon>
        <taxon>Magnoliopsida</taxon>
        <taxon>eudicotyledons</taxon>
        <taxon>Gunneridae</taxon>
        <taxon>Pentapetalae</taxon>
        <taxon>asterids</taxon>
        <taxon>campanulids</taxon>
        <taxon>Asterales</taxon>
        <taxon>Asteraceae</taxon>
        <taxon>Asteroideae</taxon>
        <taxon>Anthemideae</taxon>
        <taxon>Anthemidinae</taxon>
        <taxon>Tanacetum</taxon>
    </lineage>
</organism>
<keyword evidence="5" id="KW-1185">Reference proteome</keyword>
<proteinExistence type="predicted"/>
<evidence type="ECO:0000259" key="3">
    <source>
        <dbReference type="Pfam" id="PF14111"/>
    </source>
</evidence>
<reference evidence="4" key="2">
    <citation type="submission" date="2022-01" db="EMBL/GenBank/DDBJ databases">
        <authorList>
            <person name="Yamashiro T."/>
            <person name="Shiraishi A."/>
            <person name="Satake H."/>
            <person name="Nakayama K."/>
        </authorList>
    </citation>
    <scope>NUCLEOTIDE SEQUENCE</scope>
</reference>